<name>A0A4U6TMY0_SETVI</name>
<dbReference type="Proteomes" id="UP000298652">
    <property type="component" value="Chromosome 8"/>
</dbReference>
<dbReference type="Gramene" id="TKW02644">
    <property type="protein sequence ID" value="TKW02644"/>
    <property type="gene ID" value="SEVIR_8G253500v2"/>
</dbReference>
<protein>
    <submittedName>
        <fullName evidence="1">Uncharacterized protein</fullName>
    </submittedName>
</protein>
<keyword evidence="2" id="KW-1185">Reference proteome</keyword>
<sequence>MDGSAVRTAARSAVAGGVAAPDAKSTAPECTYSQFVWIEYFHRDPFILQIPTKFDRDLIDILWTLVM</sequence>
<organism evidence="1 2">
    <name type="scientific">Setaria viridis</name>
    <name type="common">Green bristlegrass</name>
    <name type="synonym">Setaria italica subsp. viridis</name>
    <dbReference type="NCBI Taxonomy" id="4556"/>
    <lineage>
        <taxon>Eukaryota</taxon>
        <taxon>Viridiplantae</taxon>
        <taxon>Streptophyta</taxon>
        <taxon>Embryophyta</taxon>
        <taxon>Tracheophyta</taxon>
        <taxon>Spermatophyta</taxon>
        <taxon>Magnoliopsida</taxon>
        <taxon>Liliopsida</taxon>
        <taxon>Poales</taxon>
        <taxon>Poaceae</taxon>
        <taxon>PACMAD clade</taxon>
        <taxon>Panicoideae</taxon>
        <taxon>Panicodae</taxon>
        <taxon>Paniceae</taxon>
        <taxon>Cenchrinae</taxon>
        <taxon>Setaria</taxon>
    </lineage>
</organism>
<accession>A0A4U6TMY0</accession>
<gene>
    <name evidence="1" type="ORF">SEVIR_8G253500v2</name>
</gene>
<dbReference type="AlphaFoldDB" id="A0A4U6TMY0"/>
<evidence type="ECO:0000313" key="1">
    <source>
        <dbReference type="EMBL" id="TKW02644.1"/>
    </source>
</evidence>
<reference evidence="1" key="1">
    <citation type="submission" date="2019-03" db="EMBL/GenBank/DDBJ databases">
        <title>WGS assembly of Setaria viridis.</title>
        <authorList>
            <person name="Huang P."/>
            <person name="Jenkins J."/>
            <person name="Grimwood J."/>
            <person name="Barry K."/>
            <person name="Healey A."/>
            <person name="Mamidi S."/>
            <person name="Sreedasyam A."/>
            <person name="Shu S."/>
            <person name="Feldman M."/>
            <person name="Wu J."/>
            <person name="Yu Y."/>
            <person name="Chen C."/>
            <person name="Johnson J."/>
            <person name="Rokhsar D."/>
            <person name="Baxter I."/>
            <person name="Schmutz J."/>
            <person name="Brutnell T."/>
            <person name="Kellogg E."/>
        </authorList>
    </citation>
    <scope>NUCLEOTIDE SEQUENCE [LARGE SCALE GENOMIC DNA]</scope>
</reference>
<proteinExistence type="predicted"/>
<dbReference type="EMBL" id="CM016559">
    <property type="protein sequence ID" value="TKW02644.1"/>
    <property type="molecule type" value="Genomic_DNA"/>
</dbReference>
<evidence type="ECO:0000313" key="2">
    <source>
        <dbReference type="Proteomes" id="UP000298652"/>
    </source>
</evidence>